<organism evidence="1 2">
    <name type="scientific">Pyrenophora tritici-repentis</name>
    <dbReference type="NCBI Taxonomy" id="45151"/>
    <lineage>
        <taxon>Eukaryota</taxon>
        <taxon>Fungi</taxon>
        <taxon>Dikarya</taxon>
        <taxon>Ascomycota</taxon>
        <taxon>Pezizomycotina</taxon>
        <taxon>Dothideomycetes</taxon>
        <taxon>Pleosporomycetidae</taxon>
        <taxon>Pleosporales</taxon>
        <taxon>Pleosporineae</taxon>
        <taxon>Pleosporaceae</taxon>
        <taxon>Pyrenophora</taxon>
    </lineage>
</organism>
<proteinExistence type="predicted"/>
<protein>
    <submittedName>
        <fullName evidence="1">Uncharacterized protein</fullName>
    </submittedName>
</protein>
<evidence type="ECO:0000313" key="1">
    <source>
        <dbReference type="EMBL" id="KAI1515901.1"/>
    </source>
</evidence>
<dbReference type="PANTHER" id="PTHR33112">
    <property type="entry name" value="DOMAIN PROTEIN, PUTATIVE-RELATED"/>
    <property type="match status" value="1"/>
</dbReference>
<sequence>MLVVLFVDFSADKLLAARGAGQVRQKWPANFVKRTDSLRTCFNRAYDRQRALCEDATLIKRWFELVEDTKAKYGICDEDVYNFDEAGFIMGKITTQLVITGAERRGRLKSIQPLSDEYCAGLWKRRMPTELLWQRDVRVSRGDVPEEPQEIDRAPSWSWASVDGPVTLNNIYNESQNEVIILIEIRSCVASPATGDPFSEIFPGVIRLSGYLLKLQLRQPNSDTYWSAFFDGRWWDNTHHARIILDYKPQKPQEMFCLPIVLWFDGHVWYFEFLILEANGDENRTFRRYGIMEADYFDEDSDTDIESVNNDSELQDTDSQTERQDWGSNWDLLRRLCDESVRPNEKKETILGAEAIEISIV</sequence>
<keyword evidence="2" id="KW-1185">Reference proteome</keyword>
<dbReference type="Proteomes" id="UP000249757">
    <property type="component" value="Unassembled WGS sequence"/>
</dbReference>
<accession>A0A922NHA5</accession>
<dbReference type="PANTHER" id="PTHR33112:SF10">
    <property type="entry name" value="TOL"/>
    <property type="match status" value="1"/>
</dbReference>
<name>A0A922NHA5_9PLEO</name>
<dbReference type="AlphaFoldDB" id="A0A922NHA5"/>
<comment type="caution">
    <text evidence="1">The sequence shown here is derived from an EMBL/GenBank/DDBJ whole genome shotgun (WGS) entry which is preliminary data.</text>
</comment>
<evidence type="ECO:0000313" key="2">
    <source>
        <dbReference type="Proteomes" id="UP000249757"/>
    </source>
</evidence>
<dbReference type="EMBL" id="NRDI02000005">
    <property type="protein sequence ID" value="KAI1515901.1"/>
    <property type="molecule type" value="Genomic_DNA"/>
</dbReference>
<reference evidence="2" key="1">
    <citation type="journal article" date="2022" name="Microb. Genom.">
        <title>A global pangenome for the wheat fungal pathogen Pyrenophora tritici-repentis and prediction of effector protein structural homology.</title>
        <authorList>
            <person name="Moolhuijzen P.M."/>
            <person name="See P.T."/>
            <person name="Shi G."/>
            <person name="Powell H.R."/>
            <person name="Cockram J."/>
            <person name="Jorgensen L.N."/>
            <person name="Benslimane H."/>
            <person name="Strelkov S.E."/>
            <person name="Turner J."/>
            <person name="Liu Z."/>
            <person name="Moffat C.S."/>
        </authorList>
    </citation>
    <scope>NUCLEOTIDE SEQUENCE [LARGE SCALE GENOMIC DNA]</scope>
</reference>
<gene>
    <name evidence="1" type="ORF">Ptr86124_004438</name>
</gene>